<proteinExistence type="predicted"/>
<sequence>YCALSHRYDLEVSVKWILRFWAENEIGLLIAFTSFFSPSDLFELAGDAELKVLRYTNDPPYK</sequence>
<name>U9TJE4_RHIID</name>
<dbReference type="AlphaFoldDB" id="U9TJE4"/>
<reference evidence="1" key="1">
    <citation type="submission" date="2013-07" db="EMBL/GenBank/DDBJ databases">
        <title>The genome of an arbuscular mycorrhizal fungus provides insights into the evolution of the oldest plant symbiosis.</title>
        <authorList>
            <consortium name="DOE Joint Genome Institute"/>
            <person name="Tisserant E."/>
            <person name="Malbreil M."/>
            <person name="Kuo A."/>
            <person name="Kohler A."/>
            <person name="Symeonidi A."/>
            <person name="Balestrini R."/>
            <person name="Charron P."/>
            <person name="Duensing N."/>
            <person name="Frei-dit-Frey N."/>
            <person name="Gianinazzi-Pearson V."/>
            <person name="Gilbert B."/>
            <person name="Handa Y."/>
            <person name="Hijri M."/>
            <person name="Kaul R."/>
            <person name="Kawaguchi M."/>
            <person name="Krajinski F."/>
            <person name="Lammers P."/>
            <person name="Lapierre D."/>
            <person name="Masclaux F.G."/>
            <person name="Murat C."/>
            <person name="Morin E."/>
            <person name="Ndikumana S."/>
            <person name="Pagni M."/>
            <person name="Petitpierre D."/>
            <person name="Requena N."/>
            <person name="Rosikiewicz P."/>
            <person name="Riley R."/>
            <person name="Saito K."/>
            <person name="San Clemente H."/>
            <person name="Shapiro H."/>
            <person name="van Tuinen D."/>
            <person name="Becard G."/>
            <person name="Bonfante P."/>
            <person name="Paszkowski U."/>
            <person name="Shachar-Hill Y."/>
            <person name="Young J.P."/>
            <person name="Sanders I.R."/>
            <person name="Henrissat B."/>
            <person name="Rensing S.A."/>
            <person name="Grigoriev I.V."/>
            <person name="Corradi N."/>
            <person name="Roux C."/>
            <person name="Martin F."/>
        </authorList>
    </citation>
    <scope>NUCLEOTIDE SEQUENCE</scope>
    <source>
        <strain evidence="1">DAOM 197198</strain>
    </source>
</reference>
<dbReference type="EMBL" id="KI290236">
    <property type="protein sequence ID" value="ESA07522.1"/>
    <property type="molecule type" value="Genomic_DNA"/>
</dbReference>
<protein>
    <submittedName>
        <fullName evidence="1">Uncharacterized protein</fullName>
    </submittedName>
</protein>
<dbReference type="VEuPathDB" id="FungiDB:RhiirFUN_026712"/>
<organism evidence="1">
    <name type="scientific">Rhizophagus irregularis (strain DAOM 181602 / DAOM 197198 / MUCL 43194)</name>
    <name type="common">Arbuscular mycorrhizal fungus</name>
    <name type="synonym">Glomus intraradices</name>
    <dbReference type="NCBI Taxonomy" id="747089"/>
    <lineage>
        <taxon>Eukaryota</taxon>
        <taxon>Fungi</taxon>
        <taxon>Fungi incertae sedis</taxon>
        <taxon>Mucoromycota</taxon>
        <taxon>Glomeromycotina</taxon>
        <taxon>Glomeromycetes</taxon>
        <taxon>Glomerales</taxon>
        <taxon>Glomeraceae</taxon>
        <taxon>Rhizophagus</taxon>
    </lineage>
</organism>
<feature type="non-terminal residue" evidence="1">
    <location>
        <position position="1"/>
    </location>
</feature>
<accession>U9TJE4</accession>
<evidence type="ECO:0000313" key="1">
    <source>
        <dbReference type="EMBL" id="ESA07522.1"/>
    </source>
</evidence>
<dbReference type="HOGENOM" id="CLU_2910508_0_0_1"/>
<gene>
    <name evidence="1" type="ORF">GLOINDRAFT_32781</name>
</gene>